<dbReference type="InterPro" id="IPR003439">
    <property type="entry name" value="ABC_transporter-like_ATP-bd"/>
</dbReference>
<proteinExistence type="predicted"/>
<evidence type="ECO:0000313" key="11">
    <source>
        <dbReference type="Proteomes" id="UP000078368"/>
    </source>
</evidence>
<dbReference type="PROSITE" id="PS50893">
    <property type="entry name" value="ABC_TRANSPORTER_2"/>
    <property type="match status" value="1"/>
</dbReference>
<dbReference type="Gene3D" id="3.40.50.300">
    <property type="entry name" value="P-loop containing nucleotide triphosphate hydrolases"/>
    <property type="match status" value="1"/>
</dbReference>
<dbReference type="GO" id="GO:0034040">
    <property type="term" value="F:ATPase-coupled lipid transmembrane transporter activity"/>
    <property type="evidence" value="ECO:0007669"/>
    <property type="project" value="TreeGrafter"/>
</dbReference>
<dbReference type="Proteomes" id="UP000078368">
    <property type="component" value="Unassembled WGS sequence"/>
</dbReference>
<keyword evidence="4" id="KW-0067">ATP-binding</keyword>
<evidence type="ECO:0000256" key="1">
    <source>
        <dbReference type="ARBA" id="ARBA00004651"/>
    </source>
</evidence>
<dbReference type="GO" id="GO:0045454">
    <property type="term" value="P:cell redox homeostasis"/>
    <property type="evidence" value="ECO:0007669"/>
    <property type="project" value="InterPro"/>
</dbReference>
<evidence type="ECO:0000313" key="10">
    <source>
        <dbReference type="EMBL" id="OAP86772.1"/>
    </source>
</evidence>
<dbReference type="GO" id="GO:0005886">
    <property type="term" value="C:plasma membrane"/>
    <property type="evidence" value="ECO:0007669"/>
    <property type="project" value="UniProtKB-SubCell"/>
</dbReference>
<dbReference type="PROSITE" id="PS50929">
    <property type="entry name" value="ABC_TM1F"/>
    <property type="match status" value="1"/>
</dbReference>
<feature type="domain" description="ABC transporter" evidence="8">
    <location>
        <begin position="364"/>
        <end position="606"/>
    </location>
</feature>
<dbReference type="OrthoDB" id="3237158at2"/>
<sequence length="615" mass="63620">MKALPKSERIALRRVFALLGVAKAPLAWAVVTGVATLVCAVGLAAVSAWLIARASQTPLVASLALAATIVRAFGASRPVFRYLRQLTSHSVALRGMSNLRSAVYSRLADSRIDRVTRIRRGDLLARTGRDVDAVGDLVVRALLPIAVAVFASAASVAVVAFFSPAVALTLACCLAAAGLVGPYASMRGARLAEIQQVEDRAELVALSLTMLESSDELRVSGRMGAFASALDDAERRIFANRDAAARPGALFSAIETLATGCAVLAALVVGGGEVAGGALTPVELAIVALVPLAAFEAVDPLGEAAVQLVRSAAASKRILDLLDGAQAGDSSESAPANSDANADFTKPGAAARRTAGSFAASRPAETEPVAESLVAKGLVIGWPGGPELSAPIDLAVERGSSLAVVGPSGIGKTTLLYTLAGMLEPKAGSVLLDGRPVHLIPRAEVSTSLTLTAEDAHLFKTSILENLRVARRDVSEEEAAELLVKAGLGPWLAELPDGVHTVLGADATTVSGGERRRLLLARALASPADCLLIDEPAEHLDGETADALIRDLASTEGKTVILVSHRLTALEGVDSVVVLDRAGDKARVLAQGAHDELAASLPAYRWSLSREESRR</sequence>
<evidence type="ECO:0000259" key="8">
    <source>
        <dbReference type="PROSITE" id="PS50893"/>
    </source>
</evidence>
<dbReference type="SUPFAM" id="SSF90123">
    <property type="entry name" value="ABC transporter transmembrane region"/>
    <property type="match status" value="1"/>
</dbReference>
<dbReference type="EMBL" id="LVZK01000001">
    <property type="protein sequence ID" value="OAP86772.1"/>
    <property type="molecule type" value="Genomic_DNA"/>
</dbReference>
<evidence type="ECO:0000256" key="5">
    <source>
        <dbReference type="ARBA" id="ARBA00022989"/>
    </source>
</evidence>
<dbReference type="RefSeq" id="WP_064231445.1">
    <property type="nucleotide sequence ID" value="NZ_LVZK01000001.1"/>
</dbReference>
<dbReference type="InterPro" id="IPR011527">
    <property type="entry name" value="ABC1_TM_dom"/>
</dbReference>
<keyword evidence="6 7" id="KW-0472">Membrane</keyword>
<keyword evidence="2 7" id="KW-0812">Transmembrane</keyword>
<dbReference type="Pfam" id="PF00664">
    <property type="entry name" value="ABC_membrane"/>
    <property type="match status" value="1"/>
</dbReference>
<feature type="domain" description="ABC transmembrane type-1" evidence="9">
    <location>
        <begin position="27"/>
        <end position="310"/>
    </location>
</feature>
<feature type="transmembrane region" description="Helical" evidence="7">
    <location>
        <begin position="21"/>
        <end position="51"/>
    </location>
</feature>
<dbReference type="Pfam" id="PF00005">
    <property type="entry name" value="ABC_tran"/>
    <property type="match status" value="1"/>
</dbReference>
<keyword evidence="11" id="KW-1185">Reference proteome</keyword>
<dbReference type="AlphaFoldDB" id="A0A179B502"/>
<evidence type="ECO:0000259" key="9">
    <source>
        <dbReference type="PROSITE" id="PS50929"/>
    </source>
</evidence>
<dbReference type="NCBIfam" id="TIGR02868">
    <property type="entry name" value="CydC"/>
    <property type="match status" value="1"/>
</dbReference>
<dbReference type="PANTHER" id="PTHR24221">
    <property type="entry name" value="ATP-BINDING CASSETTE SUB-FAMILY B"/>
    <property type="match status" value="1"/>
</dbReference>
<dbReference type="GO" id="GO:0140359">
    <property type="term" value="F:ABC-type transporter activity"/>
    <property type="evidence" value="ECO:0007669"/>
    <property type="project" value="InterPro"/>
</dbReference>
<dbReference type="Gene3D" id="1.20.1560.10">
    <property type="entry name" value="ABC transporter type 1, transmembrane domain"/>
    <property type="match status" value="1"/>
</dbReference>
<dbReference type="InterPro" id="IPR017871">
    <property type="entry name" value="ABC_transporter-like_CS"/>
</dbReference>
<feature type="transmembrane region" description="Helical" evidence="7">
    <location>
        <begin position="57"/>
        <end position="74"/>
    </location>
</feature>
<dbReference type="STRING" id="1823756.A4H34_06590"/>
<dbReference type="InterPro" id="IPR036640">
    <property type="entry name" value="ABC1_TM_sf"/>
</dbReference>
<comment type="caution">
    <text evidence="10">The sequence shown here is derived from an EMBL/GenBank/DDBJ whole genome shotgun (WGS) entry which is preliminary data.</text>
</comment>
<dbReference type="SMART" id="SM00382">
    <property type="entry name" value="AAA"/>
    <property type="match status" value="1"/>
</dbReference>
<dbReference type="InterPro" id="IPR014223">
    <property type="entry name" value="ABC_CydC/D"/>
</dbReference>
<evidence type="ECO:0000256" key="7">
    <source>
        <dbReference type="SAM" id="Phobius"/>
    </source>
</evidence>
<reference evidence="10 11" key="1">
    <citation type="submission" date="2016-04" db="EMBL/GenBank/DDBJ databases">
        <title>Peptidophaga gingivicola gen. nov., sp. nov., isolated from human subgingival plaque.</title>
        <authorList>
            <person name="Beall C.J."/>
            <person name="Mokrzan E.M."/>
            <person name="Griffen A.L."/>
            <person name="Leys E.J."/>
        </authorList>
    </citation>
    <scope>NUCLEOTIDE SEQUENCE [LARGE SCALE GENOMIC DNA]</scope>
    <source>
        <strain evidence="10 11">BA112</strain>
    </source>
</reference>
<evidence type="ECO:0000256" key="6">
    <source>
        <dbReference type="ARBA" id="ARBA00023136"/>
    </source>
</evidence>
<comment type="subcellular location">
    <subcellularLocation>
        <location evidence="1">Cell membrane</location>
        <topology evidence="1">Multi-pass membrane protein</topology>
    </subcellularLocation>
</comment>
<name>A0A179B502_9ACTO</name>
<dbReference type="InterPro" id="IPR027417">
    <property type="entry name" value="P-loop_NTPase"/>
</dbReference>
<dbReference type="InterPro" id="IPR039421">
    <property type="entry name" value="Type_1_exporter"/>
</dbReference>
<dbReference type="PROSITE" id="PS00211">
    <property type="entry name" value="ABC_TRANSPORTER_1"/>
    <property type="match status" value="1"/>
</dbReference>
<accession>A0A179B502</accession>
<organism evidence="10 11">
    <name type="scientific">Peptidiphaga gingivicola</name>
    <dbReference type="NCBI Taxonomy" id="2741497"/>
    <lineage>
        <taxon>Bacteria</taxon>
        <taxon>Bacillati</taxon>
        <taxon>Actinomycetota</taxon>
        <taxon>Actinomycetes</taxon>
        <taxon>Actinomycetales</taxon>
        <taxon>Actinomycetaceae</taxon>
        <taxon>Peptidiphaga</taxon>
    </lineage>
</organism>
<dbReference type="PANTHER" id="PTHR24221:SF654">
    <property type="entry name" value="ATP-BINDING CASSETTE SUB-FAMILY B MEMBER 6"/>
    <property type="match status" value="1"/>
</dbReference>
<dbReference type="SUPFAM" id="SSF52540">
    <property type="entry name" value="P-loop containing nucleoside triphosphate hydrolases"/>
    <property type="match status" value="1"/>
</dbReference>
<dbReference type="InterPro" id="IPR003593">
    <property type="entry name" value="AAA+_ATPase"/>
</dbReference>
<feature type="transmembrane region" description="Helical" evidence="7">
    <location>
        <begin position="137"/>
        <end position="159"/>
    </location>
</feature>
<dbReference type="GO" id="GO:0005524">
    <property type="term" value="F:ATP binding"/>
    <property type="evidence" value="ECO:0007669"/>
    <property type="project" value="UniProtKB-KW"/>
</dbReference>
<keyword evidence="5 7" id="KW-1133">Transmembrane helix</keyword>
<feature type="transmembrane region" description="Helical" evidence="7">
    <location>
        <begin position="165"/>
        <end position="184"/>
    </location>
</feature>
<dbReference type="GO" id="GO:0016887">
    <property type="term" value="F:ATP hydrolysis activity"/>
    <property type="evidence" value="ECO:0007669"/>
    <property type="project" value="InterPro"/>
</dbReference>
<evidence type="ECO:0000256" key="4">
    <source>
        <dbReference type="ARBA" id="ARBA00022840"/>
    </source>
</evidence>
<dbReference type="GO" id="GO:0034775">
    <property type="term" value="P:glutathione transmembrane transport"/>
    <property type="evidence" value="ECO:0007669"/>
    <property type="project" value="InterPro"/>
</dbReference>
<protein>
    <submittedName>
        <fullName evidence="10">Thiol reductant ABC exporter subunit CydC</fullName>
    </submittedName>
</protein>
<keyword evidence="3" id="KW-0547">Nucleotide-binding</keyword>
<gene>
    <name evidence="10" type="ORF">A4H34_06590</name>
</gene>
<evidence type="ECO:0000256" key="2">
    <source>
        <dbReference type="ARBA" id="ARBA00022692"/>
    </source>
</evidence>
<evidence type="ECO:0000256" key="3">
    <source>
        <dbReference type="ARBA" id="ARBA00022741"/>
    </source>
</evidence>